<dbReference type="RefSeq" id="WP_264789383.1">
    <property type="nucleotide sequence ID" value="NZ_AP026867.1"/>
</dbReference>
<keyword evidence="2" id="KW-1185">Reference proteome</keyword>
<proteinExistence type="predicted"/>
<gene>
    <name evidence="1" type="ORF">AsAng_0049270</name>
</gene>
<accession>A0A916DW06</accession>
<sequence>MKNQLFILFITVISIGLFSCKKDTTTNNTPNDYYITFDFDGTPVEYRSTTYQCQKSQSGSITVSGGILKPNMSNFSLTESIYVNLHMDEDSVTYNEMHNLIGQNLEVCYSSSTVCNMPVHIGLTYDDGTTDWGTDKNNNPAATKYLKITSVERSSITAIGLGSLVVVEGEFNLVLDGGGTTKNASNGKFRLLFPEYK</sequence>
<dbReference type="EMBL" id="AP026867">
    <property type="protein sequence ID" value="BDS14155.1"/>
    <property type="molecule type" value="Genomic_DNA"/>
</dbReference>
<protein>
    <recommendedName>
        <fullName evidence="3">Lipoprotein</fullName>
    </recommendedName>
</protein>
<organism evidence="1 2">
    <name type="scientific">Aureispira anguillae</name>
    <dbReference type="NCBI Taxonomy" id="2864201"/>
    <lineage>
        <taxon>Bacteria</taxon>
        <taxon>Pseudomonadati</taxon>
        <taxon>Bacteroidota</taxon>
        <taxon>Saprospiria</taxon>
        <taxon>Saprospirales</taxon>
        <taxon>Saprospiraceae</taxon>
        <taxon>Aureispira</taxon>
    </lineage>
</organism>
<name>A0A916DW06_9BACT</name>
<evidence type="ECO:0008006" key="3">
    <source>
        <dbReference type="Google" id="ProtNLM"/>
    </source>
</evidence>
<dbReference type="AlphaFoldDB" id="A0A916DW06"/>
<dbReference type="KEGG" id="aup:AsAng_0049270"/>
<dbReference type="Proteomes" id="UP001060919">
    <property type="component" value="Chromosome"/>
</dbReference>
<dbReference type="PROSITE" id="PS51257">
    <property type="entry name" value="PROKAR_LIPOPROTEIN"/>
    <property type="match status" value="1"/>
</dbReference>
<evidence type="ECO:0000313" key="2">
    <source>
        <dbReference type="Proteomes" id="UP001060919"/>
    </source>
</evidence>
<reference evidence="1" key="1">
    <citation type="submission" date="2022-09" db="EMBL/GenBank/DDBJ databases">
        <title>Aureispira anguillicida sp. nov., isolated from Leptocephalus of Japanese eel Anguilla japonica.</title>
        <authorList>
            <person name="Yuasa K."/>
            <person name="Mekata T."/>
            <person name="Ikunari K."/>
        </authorList>
    </citation>
    <scope>NUCLEOTIDE SEQUENCE</scope>
    <source>
        <strain evidence="1">EL160426</strain>
    </source>
</reference>
<evidence type="ECO:0000313" key="1">
    <source>
        <dbReference type="EMBL" id="BDS14155.1"/>
    </source>
</evidence>